<evidence type="ECO:0000256" key="1">
    <source>
        <dbReference type="SAM" id="MobiDB-lite"/>
    </source>
</evidence>
<sequence>ERERGGRSRPSRPIPQPPLASICRALSLPVAAPFERGMLRPAERVSESAGDRRTGAPGVEGGNSFGCSGVRDGFPIRPGVGESGGQ</sequence>
<name>A0A061RRW4_9CHLO</name>
<feature type="non-terminal residue" evidence="2">
    <location>
        <position position="1"/>
    </location>
</feature>
<feature type="region of interest" description="Disordered" evidence="1">
    <location>
        <begin position="35"/>
        <end position="86"/>
    </location>
</feature>
<feature type="non-terminal residue" evidence="2">
    <location>
        <position position="86"/>
    </location>
</feature>
<evidence type="ECO:0000313" key="2">
    <source>
        <dbReference type="EMBL" id="JAC73524.1"/>
    </source>
</evidence>
<accession>A0A061RRW4</accession>
<feature type="compositionally biased region" description="Basic and acidic residues" evidence="1">
    <location>
        <begin position="37"/>
        <end position="54"/>
    </location>
</feature>
<protein>
    <submittedName>
        <fullName evidence="2">Uncharacterized protein</fullName>
    </submittedName>
</protein>
<gene>
    <name evidence="2" type="ORF">TSPGSL018_28661</name>
</gene>
<reference evidence="2" key="1">
    <citation type="submission" date="2014-05" db="EMBL/GenBank/DDBJ databases">
        <title>The transcriptome of the halophilic microalga Tetraselmis sp. GSL018 isolated from the Great Salt Lake, Utah.</title>
        <authorList>
            <person name="Jinkerson R.E."/>
            <person name="D'Adamo S."/>
            <person name="Posewitz M.C."/>
        </authorList>
    </citation>
    <scope>NUCLEOTIDE SEQUENCE</scope>
    <source>
        <strain evidence="2">GSL018</strain>
    </source>
</reference>
<dbReference type="EMBL" id="GBEZ01012353">
    <property type="protein sequence ID" value="JAC73524.1"/>
    <property type="molecule type" value="Transcribed_RNA"/>
</dbReference>
<proteinExistence type="predicted"/>
<dbReference type="AlphaFoldDB" id="A0A061RRW4"/>
<organism evidence="2">
    <name type="scientific">Tetraselmis sp. GSL018</name>
    <dbReference type="NCBI Taxonomy" id="582737"/>
    <lineage>
        <taxon>Eukaryota</taxon>
        <taxon>Viridiplantae</taxon>
        <taxon>Chlorophyta</taxon>
        <taxon>core chlorophytes</taxon>
        <taxon>Chlorodendrophyceae</taxon>
        <taxon>Chlorodendrales</taxon>
        <taxon>Chlorodendraceae</taxon>
        <taxon>Tetraselmis</taxon>
    </lineage>
</organism>